<sequence length="197" mass="22833">MAIEHPHTNSPLTPKSSLEKVILNHLKVKLPNKVSDKRTQVRRNLAECLTEKEVQSRIEELEKKRKLNVSKSKEIKKGIGDEEHDDCQGDNDGVVVMDDSDSDHDMSFFTDSVRCGHWLLVKFSVGKSNKSVFYVEQVVEINGSEKLISFLWKIHDSSCFVWPEHEDKMLIDDVQIEKVLSEPTFDRRQRYSFNDPF</sequence>
<evidence type="ECO:0000313" key="1">
    <source>
        <dbReference type="EMBL" id="KAK6188617.1"/>
    </source>
</evidence>
<dbReference type="AlphaFoldDB" id="A0AAN8K3N8"/>
<dbReference type="Proteomes" id="UP001347796">
    <property type="component" value="Unassembled WGS sequence"/>
</dbReference>
<accession>A0AAN8K3N8</accession>
<dbReference type="EMBL" id="JAZGQO010000003">
    <property type="protein sequence ID" value="KAK6188617.1"/>
    <property type="molecule type" value="Genomic_DNA"/>
</dbReference>
<comment type="caution">
    <text evidence="1">The sequence shown here is derived from an EMBL/GenBank/DDBJ whole genome shotgun (WGS) entry which is preliminary data.</text>
</comment>
<reference evidence="1 2" key="1">
    <citation type="submission" date="2024-01" db="EMBL/GenBank/DDBJ databases">
        <title>The genome of the rayed Mediterranean limpet Patella caerulea (Linnaeus, 1758).</title>
        <authorList>
            <person name="Anh-Thu Weber A."/>
            <person name="Halstead-Nussloch G."/>
        </authorList>
    </citation>
    <scope>NUCLEOTIDE SEQUENCE [LARGE SCALE GENOMIC DNA]</scope>
    <source>
        <strain evidence="1">AATW-2023a</strain>
        <tissue evidence="1">Whole specimen</tissue>
    </source>
</reference>
<proteinExistence type="predicted"/>
<protein>
    <submittedName>
        <fullName evidence="1">Uncharacterized protein</fullName>
    </submittedName>
</protein>
<evidence type="ECO:0000313" key="2">
    <source>
        <dbReference type="Proteomes" id="UP001347796"/>
    </source>
</evidence>
<gene>
    <name evidence="1" type="ORF">SNE40_004758</name>
</gene>
<keyword evidence="2" id="KW-1185">Reference proteome</keyword>
<name>A0AAN8K3N8_PATCE</name>
<organism evidence="1 2">
    <name type="scientific">Patella caerulea</name>
    <name type="common">Rayed Mediterranean limpet</name>
    <dbReference type="NCBI Taxonomy" id="87958"/>
    <lineage>
        <taxon>Eukaryota</taxon>
        <taxon>Metazoa</taxon>
        <taxon>Spiralia</taxon>
        <taxon>Lophotrochozoa</taxon>
        <taxon>Mollusca</taxon>
        <taxon>Gastropoda</taxon>
        <taxon>Patellogastropoda</taxon>
        <taxon>Patelloidea</taxon>
        <taxon>Patellidae</taxon>
        <taxon>Patella</taxon>
    </lineage>
</organism>